<dbReference type="OrthoDB" id="442318at2759"/>
<feature type="chain" id="PRO_5012118820" evidence="2">
    <location>
        <begin position="18"/>
        <end position="190"/>
    </location>
</feature>
<dbReference type="AlphaFoldDB" id="A0A1Q9CH96"/>
<keyword evidence="2" id="KW-0732">Signal</keyword>
<organism evidence="3 4">
    <name type="scientific">Symbiodinium microadriaticum</name>
    <name type="common">Dinoflagellate</name>
    <name type="synonym">Zooxanthella microadriatica</name>
    <dbReference type="NCBI Taxonomy" id="2951"/>
    <lineage>
        <taxon>Eukaryota</taxon>
        <taxon>Sar</taxon>
        <taxon>Alveolata</taxon>
        <taxon>Dinophyceae</taxon>
        <taxon>Suessiales</taxon>
        <taxon>Symbiodiniaceae</taxon>
        <taxon>Symbiodinium</taxon>
    </lineage>
</organism>
<feature type="signal peptide" evidence="2">
    <location>
        <begin position="1"/>
        <end position="17"/>
    </location>
</feature>
<keyword evidence="1" id="KW-0175">Coiled coil</keyword>
<evidence type="ECO:0000256" key="2">
    <source>
        <dbReference type="SAM" id="SignalP"/>
    </source>
</evidence>
<proteinExistence type="predicted"/>
<protein>
    <submittedName>
        <fullName evidence="3">Uncharacterized protein</fullName>
    </submittedName>
</protein>
<evidence type="ECO:0000313" key="4">
    <source>
        <dbReference type="Proteomes" id="UP000186817"/>
    </source>
</evidence>
<reference evidence="3 4" key="1">
    <citation type="submission" date="2016-02" db="EMBL/GenBank/DDBJ databases">
        <title>Genome analysis of coral dinoflagellate symbionts highlights evolutionary adaptations to a symbiotic lifestyle.</title>
        <authorList>
            <person name="Aranda M."/>
            <person name="Li Y."/>
            <person name="Liew Y.J."/>
            <person name="Baumgarten S."/>
            <person name="Simakov O."/>
            <person name="Wilson M."/>
            <person name="Piel J."/>
            <person name="Ashoor H."/>
            <person name="Bougouffa S."/>
            <person name="Bajic V.B."/>
            <person name="Ryu T."/>
            <person name="Ravasi T."/>
            <person name="Bayer T."/>
            <person name="Micklem G."/>
            <person name="Kim H."/>
            <person name="Bhak J."/>
            <person name="Lajeunesse T.C."/>
            <person name="Voolstra C.R."/>
        </authorList>
    </citation>
    <scope>NUCLEOTIDE SEQUENCE [LARGE SCALE GENOMIC DNA]</scope>
    <source>
        <strain evidence="3 4">CCMP2467</strain>
    </source>
</reference>
<comment type="caution">
    <text evidence="3">The sequence shown here is derived from an EMBL/GenBank/DDBJ whole genome shotgun (WGS) entry which is preliminary data.</text>
</comment>
<name>A0A1Q9CH96_SYMMI</name>
<evidence type="ECO:0000313" key="3">
    <source>
        <dbReference type="EMBL" id="OLP82295.1"/>
    </source>
</evidence>
<accession>A0A1Q9CH96</accession>
<keyword evidence="4" id="KW-1185">Reference proteome</keyword>
<sequence>MMVWLAAVAVLATGAGAGDSSGSDHSVHELQKEIHQQMQRIMVADFVIENAIRNHSAQAQLLNKSQQTSEDCKLRYAAAKRSIAESQEQAKDLQIQLNDTKTQMAESQERQTKLERRMRKAQALEERAEEEASALKSKADEVLPERQAWVQSGIGLFLNWLKGLPCQNLVATLAAVLGAVHLGEHLFAWM</sequence>
<evidence type="ECO:0000256" key="1">
    <source>
        <dbReference type="SAM" id="Coils"/>
    </source>
</evidence>
<dbReference type="EMBL" id="LSRX01001208">
    <property type="protein sequence ID" value="OLP82295.1"/>
    <property type="molecule type" value="Genomic_DNA"/>
</dbReference>
<feature type="coiled-coil region" evidence="1">
    <location>
        <begin position="76"/>
        <end position="141"/>
    </location>
</feature>
<dbReference type="Proteomes" id="UP000186817">
    <property type="component" value="Unassembled WGS sequence"/>
</dbReference>
<gene>
    <name evidence="3" type="ORF">AK812_SmicGene37072</name>
</gene>